<protein>
    <submittedName>
        <fullName evidence="1">Uncharacterized protein</fullName>
    </submittedName>
</protein>
<dbReference type="RefSeq" id="WP_205476659.1">
    <property type="nucleotide sequence ID" value="NZ_CP070506.1"/>
</dbReference>
<dbReference type="EMBL" id="CP070506">
    <property type="protein sequence ID" value="QSB38044.1"/>
    <property type="molecule type" value="Genomic_DNA"/>
</dbReference>
<name>A0ABX7JRP6_9PSED</name>
<accession>A0ABX7JRP6</accession>
<reference evidence="1 2" key="1">
    <citation type="submission" date="2021-02" db="EMBL/GenBank/DDBJ databases">
        <title>Genomic and phenotypic characterization of Pseudomonas hygromyciniae, a novel bacterial species discovered from a commercially purchased antibiotic vial.</title>
        <authorList>
            <person name="Turner T.L."/>
            <person name="Mitra S.D."/>
            <person name="Kochan T.J."/>
            <person name="Pincus N.B."/>
            <person name="Lebrun-Corbin M."/>
            <person name="Cheung B."/>
            <person name="Gatesy S.W."/>
            <person name="Afzal T."/>
            <person name="Ozer E.A."/>
            <person name="Hauser A.R."/>
        </authorList>
    </citation>
    <scope>NUCLEOTIDE SEQUENCE [LARGE SCALE GENOMIC DNA]</scope>
    <source>
        <strain evidence="1 2">SDM007</strain>
    </source>
</reference>
<evidence type="ECO:0000313" key="1">
    <source>
        <dbReference type="EMBL" id="QSB38044.1"/>
    </source>
</evidence>
<gene>
    <name evidence="1" type="ORF">JTY93_17285</name>
</gene>
<dbReference type="Proteomes" id="UP000663249">
    <property type="component" value="Chromosome"/>
</dbReference>
<sequence length="87" mass="10051">MLTDTGRWYAPTLRGFGAPRNIWCVSVPWKDIDPSRLEQYRADKAEGKRFNGELDALLWLPPADWQEVKSWQIEKETEELSAKSEAA</sequence>
<organism evidence="1 2">
    <name type="scientific">Pseudomonas hygromyciniae</name>
    <dbReference type="NCBI Taxonomy" id="2812000"/>
    <lineage>
        <taxon>Bacteria</taxon>
        <taxon>Pseudomonadati</taxon>
        <taxon>Pseudomonadota</taxon>
        <taxon>Gammaproteobacteria</taxon>
        <taxon>Pseudomonadales</taxon>
        <taxon>Pseudomonadaceae</taxon>
        <taxon>Pseudomonas</taxon>
    </lineage>
</organism>
<keyword evidence="2" id="KW-1185">Reference proteome</keyword>
<proteinExistence type="predicted"/>
<evidence type="ECO:0000313" key="2">
    <source>
        <dbReference type="Proteomes" id="UP000663249"/>
    </source>
</evidence>